<dbReference type="Pfam" id="PF09341">
    <property type="entry name" value="Pcc1"/>
    <property type="match status" value="1"/>
</dbReference>
<dbReference type="AlphaFoldDB" id="U4LIW3"/>
<dbReference type="EMBL" id="HF935604">
    <property type="protein sequence ID" value="CCX31502.1"/>
    <property type="molecule type" value="Genomic_DNA"/>
</dbReference>
<evidence type="ECO:0000313" key="2">
    <source>
        <dbReference type="EMBL" id="CCX31502.1"/>
    </source>
</evidence>
<dbReference type="eggNOG" id="ENOG502S9SP">
    <property type="taxonomic scope" value="Eukaryota"/>
</dbReference>
<evidence type="ECO:0000313" key="3">
    <source>
        <dbReference type="Proteomes" id="UP000018144"/>
    </source>
</evidence>
<dbReference type="PANTHER" id="PTHR31283:SF5">
    <property type="entry name" value="EKC_KEOPS COMPLEX SUBUNIT LAGE3"/>
    <property type="match status" value="1"/>
</dbReference>
<dbReference type="InterPro" id="IPR015419">
    <property type="entry name" value="CTAG/Pcc1"/>
</dbReference>
<dbReference type="OMA" id="VQYRATT"/>
<dbReference type="Gene3D" id="3.30.310.50">
    <property type="entry name" value="Alpha-D-phosphohexomutase, C-terminal domain"/>
    <property type="match status" value="1"/>
</dbReference>
<reference evidence="2 3" key="1">
    <citation type="journal article" date="2013" name="PLoS Genet.">
        <title>The genome and development-dependent transcriptomes of Pyronema confluens: a window into fungal evolution.</title>
        <authorList>
            <person name="Traeger S."/>
            <person name="Altegoer F."/>
            <person name="Freitag M."/>
            <person name="Gabaldon T."/>
            <person name="Kempken F."/>
            <person name="Kumar A."/>
            <person name="Marcet-Houben M."/>
            <person name="Poggeler S."/>
            <person name="Stajich J.E."/>
            <person name="Nowrousian M."/>
        </authorList>
    </citation>
    <scope>NUCLEOTIDE SEQUENCE [LARGE SCALE GENOMIC DNA]</scope>
    <source>
        <strain evidence="3">CBS 100304</strain>
        <tissue evidence="2">Vegetative mycelium</tissue>
    </source>
</reference>
<proteinExistence type="inferred from homology"/>
<keyword evidence="3" id="KW-1185">Reference proteome</keyword>
<comment type="similarity">
    <text evidence="1">Belongs to the CTAG/PCC1 family.</text>
</comment>
<organism evidence="2 3">
    <name type="scientific">Pyronema omphalodes (strain CBS 100304)</name>
    <name type="common">Pyronema confluens</name>
    <dbReference type="NCBI Taxonomy" id="1076935"/>
    <lineage>
        <taxon>Eukaryota</taxon>
        <taxon>Fungi</taxon>
        <taxon>Dikarya</taxon>
        <taxon>Ascomycota</taxon>
        <taxon>Pezizomycotina</taxon>
        <taxon>Pezizomycetes</taxon>
        <taxon>Pezizales</taxon>
        <taxon>Pyronemataceae</taxon>
        <taxon>Pyronema</taxon>
    </lineage>
</organism>
<evidence type="ECO:0000256" key="1">
    <source>
        <dbReference type="ARBA" id="ARBA00007073"/>
    </source>
</evidence>
<accession>U4LIW3</accession>
<dbReference type="Proteomes" id="UP000018144">
    <property type="component" value="Unassembled WGS sequence"/>
</dbReference>
<dbReference type="OrthoDB" id="10025739at2759"/>
<sequence length="98" mass="10609">MTAPIDPAFPHSITLTIPLPTPRLADTISRSLAVDEELSSLVIREFKANQSTLEIHYKATTARMLRVATNGALESLGTLLRVVEELDVGVLEGPEGLE</sequence>
<gene>
    <name evidence="2" type="ORF">PCON_10851</name>
</gene>
<dbReference type="GO" id="GO:0070525">
    <property type="term" value="P:tRNA threonylcarbamoyladenosine metabolic process"/>
    <property type="evidence" value="ECO:0007669"/>
    <property type="project" value="TreeGrafter"/>
</dbReference>
<dbReference type="PANTHER" id="PTHR31283">
    <property type="entry name" value="EKC/KEOPS COMPLEX SUBUNIT PCC1 FAMILY MEMBER"/>
    <property type="match status" value="1"/>
</dbReference>
<protein>
    <submittedName>
        <fullName evidence="2">Similar to Polarized growth chromatin-associated controller 1 acc. no. Q753M3</fullName>
    </submittedName>
</protein>
<name>U4LIW3_PYROM</name>
<dbReference type="GO" id="GO:0000408">
    <property type="term" value="C:EKC/KEOPS complex"/>
    <property type="evidence" value="ECO:0007669"/>
    <property type="project" value="TreeGrafter"/>
</dbReference>